<protein>
    <submittedName>
        <fullName evidence="3">PilZ domain-containing protein</fullName>
    </submittedName>
</protein>
<evidence type="ECO:0000313" key="4">
    <source>
        <dbReference type="Proteomes" id="UP000823937"/>
    </source>
</evidence>
<dbReference type="SUPFAM" id="SSF141371">
    <property type="entry name" value="PilZ domain-like"/>
    <property type="match status" value="1"/>
</dbReference>
<name>A0A9D1PKX7_9BACI</name>
<organism evidence="3 4">
    <name type="scientific">Candidatus Pseudogracilibacillus intestinigallinarum</name>
    <dbReference type="NCBI Taxonomy" id="2838742"/>
    <lineage>
        <taxon>Bacteria</taxon>
        <taxon>Bacillati</taxon>
        <taxon>Bacillota</taxon>
        <taxon>Bacilli</taxon>
        <taxon>Bacillales</taxon>
        <taxon>Bacillaceae</taxon>
        <taxon>Pseudogracilibacillus</taxon>
    </lineage>
</organism>
<comment type="caution">
    <text evidence="3">The sequence shown here is derived from an EMBL/GenBank/DDBJ whole genome shotgun (WGS) entry which is preliminary data.</text>
</comment>
<dbReference type="EMBL" id="DXHX01000023">
    <property type="protein sequence ID" value="HIV73731.1"/>
    <property type="molecule type" value="Genomic_DNA"/>
</dbReference>
<accession>A0A9D1PKX7</accession>
<proteinExistence type="predicted"/>
<feature type="domain" description="PilZ" evidence="1">
    <location>
        <begin position="100"/>
        <end position="207"/>
    </location>
</feature>
<dbReference type="GO" id="GO:0035438">
    <property type="term" value="F:cyclic-di-GMP binding"/>
    <property type="evidence" value="ECO:0007669"/>
    <property type="project" value="InterPro"/>
</dbReference>
<feature type="domain" description="Type III secretion system flagellar brake protein YcgR PilZN" evidence="2">
    <location>
        <begin position="4"/>
        <end position="93"/>
    </location>
</feature>
<dbReference type="AlphaFoldDB" id="A0A9D1PKX7"/>
<dbReference type="Gene3D" id="2.40.10.220">
    <property type="entry name" value="predicted glycosyltransferase like domains"/>
    <property type="match status" value="1"/>
</dbReference>
<gene>
    <name evidence="3" type="ORF">H9895_01470</name>
</gene>
<dbReference type="InterPro" id="IPR009926">
    <property type="entry name" value="T3SS_YcgR_PilZN"/>
</dbReference>
<evidence type="ECO:0000313" key="3">
    <source>
        <dbReference type="EMBL" id="HIV73731.1"/>
    </source>
</evidence>
<dbReference type="Proteomes" id="UP000823937">
    <property type="component" value="Unassembled WGS sequence"/>
</dbReference>
<reference evidence="3" key="1">
    <citation type="journal article" date="2021" name="PeerJ">
        <title>Extensive microbial diversity within the chicken gut microbiome revealed by metagenomics and culture.</title>
        <authorList>
            <person name="Gilroy R."/>
            <person name="Ravi A."/>
            <person name="Getino M."/>
            <person name="Pursley I."/>
            <person name="Horton D.L."/>
            <person name="Alikhan N.F."/>
            <person name="Baker D."/>
            <person name="Gharbi K."/>
            <person name="Hall N."/>
            <person name="Watson M."/>
            <person name="Adriaenssens E.M."/>
            <person name="Foster-Nyarko E."/>
            <person name="Jarju S."/>
            <person name="Secka A."/>
            <person name="Antonio M."/>
            <person name="Oren A."/>
            <person name="Chaudhuri R.R."/>
            <person name="La Ragione R."/>
            <person name="Hildebrand F."/>
            <person name="Pallen M.J."/>
        </authorList>
    </citation>
    <scope>NUCLEOTIDE SEQUENCE</scope>
    <source>
        <strain evidence="3">CHK169-2315</strain>
    </source>
</reference>
<dbReference type="Pfam" id="PF12945">
    <property type="entry name" value="PilZNR"/>
    <property type="match status" value="1"/>
</dbReference>
<evidence type="ECO:0000259" key="1">
    <source>
        <dbReference type="Pfam" id="PF07238"/>
    </source>
</evidence>
<dbReference type="Pfam" id="PF07238">
    <property type="entry name" value="PilZ"/>
    <property type="match status" value="1"/>
</dbReference>
<sequence>MFSIGQTIKIQQLPIQNEINSDNIFYSKVVSVNDTSFYIEQPTNKRTRKTTFFFEQTSFLMTITTKYGEVYQYETLSIKNIKETMPIIQCQIPKSYERIQRRSFARINVLTEVTLKLKKPILATTIDLSGGGVKVYIRKNIQIAINDAIEISLLIESVHKEKILIDTVATVVRYEDINEETKERAISFKFTDILESDRSKIIQYCFRKELEQKRLQKGEHT</sequence>
<dbReference type="InterPro" id="IPR009875">
    <property type="entry name" value="PilZ_domain"/>
</dbReference>
<evidence type="ECO:0000259" key="2">
    <source>
        <dbReference type="Pfam" id="PF12945"/>
    </source>
</evidence>
<reference evidence="3" key="2">
    <citation type="submission" date="2021-04" db="EMBL/GenBank/DDBJ databases">
        <authorList>
            <person name="Gilroy R."/>
        </authorList>
    </citation>
    <scope>NUCLEOTIDE SEQUENCE</scope>
    <source>
        <strain evidence="3">CHK169-2315</strain>
    </source>
</reference>